<dbReference type="SMART" id="SM00387">
    <property type="entry name" value="HATPase_c"/>
    <property type="match status" value="1"/>
</dbReference>
<dbReference type="Gene3D" id="2.130.10.10">
    <property type="entry name" value="YVTN repeat-like/Quinoprotein amine dehydrogenase"/>
    <property type="match status" value="2"/>
</dbReference>
<keyword evidence="3 12" id="KW-0597">Phosphoprotein</keyword>
<gene>
    <name evidence="17" type="ORF">G3O08_12365</name>
</gene>
<dbReference type="Gene3D" id="1.10.287.130">
    <property type="match status" value="1"/>
</dbReference>
<evidence type="ECO:0000313" key="17">
    <source>
        <dbReference type="EMBL" id="NEN24298.1"/>
    </source>
</evidence>
<dbReference type="SUPFAM" id="SSF55874">
    <property type="entry name" value="ATPase domain of HSP90 chaperone/DNA topoisomerase II/histidine kinase"/>
    <property type="match status" value="1"/>
</dbReference>
<dbReference type="Pfam" id="PF00512">
    <property type="entry name" value="HisKA"/>
    <property type="match status" value="1"/>
</dbReference>
<keyword evidence="8" id="KW-0902">Two-component regulatory system</keyword>
<dbReference type="InterPro" id="IPR004358">
    <property type="entry name" value="Sig_transdc_His_kin-like_C"/>
</dbReference>
<dbReference type="Pfam" id="PF02518">
    <property type="entry name" value="HATPase_c"/>
    <property type="match status" value="1"/>
</dbReference>
<dbReference type="PROSITE" id="PS00041">
    <property type="entry name" value="HTH_ARAC_FAMILY_1"/>
    <property type="match status" value="1"/>
</dbReference>
<keyword evidence="7" id="KW-0067">ATP-binding</keyword>
<dbReference type="InterPro" id="IPR011123">
    <property type="entry name" value="Y_Y_Y"/>
</dbReference>
<dbReference type="InterPro" id="IPR018062">
    <property type="entry name" value="HTH_AraC-typ_CS"/>
</dbReference>
<name>A0A7K3WS02_9FLAO</name>
<dbReference type="GO" id="GO:0043565">
    <property type="term" value="F:sequence-specific DNA binding"/>
    <property type="evidence" value="ECO:0007669"/>
    <property type="project" value="InterPro"/>
</dbReference>
<keyword evidence="5" id="KW-0547">Nucleotide-binding</keyword>
<dbReference type="Pfam" id="PF07495">
    <property type="entry name" value="Y_Y_Y"/>
    <property type="match status" value="1"/>
</dbReference>
<feature type="modified residue" description="4-aspartylphosphate" evidence="12">
    <location>
        <position position="1233"/>
    </location>
</feature>
<evidence type="ECO:0000256" key="12">
    <source>
        <dbReference type="PROSITE-ProRule" id="PRU00169"/>
    </source>
</evidence>
<keyword evidence="18" id="KW-1185">Reference proteome</keyword>
<dbReference type="Proteomes" id="UP000486602">
    <property type="component" value="Unassembled WGS sequence"/>
</dbReference>
<dbReference type="PROSITE" id="PS50109">
    <property type="entry name" value="HIS_KIN"/>
    <property type="match status" value="1"/>
</dbReference>
<dbReference type="SUPFAM" id="SSF63829">
    <property type="entry name" value="Calcium-dependent phosphotriesterase"/>
    <property type="match status" value="2"/>
</dbReference>
<keyword evidence="6" id="KW-0418">Kinase</keyword>
<dbReference type="GO" id="GO:0003700">
    <property type="term" value="F:DNA-binding transcription factor activity"/>
    <property type="evidence" value="ECO:0007669"/>
    <property type="project" value="InterPro"/>
</dbReference>
<keyword evidence="9" id="KW-0805">Transcription regulation</keyword>
<dbReference type="PRINTS" id="PR00344">
    <property type="entry name" value="BCTRLSENSOR"/>
</dbReference>
<evidence type="ECO:0000259" key="14">
    <source>
        <dbReference type="PROSITE" id="PS01124"/>
    </source>
</evidence>
<dbReference type="GO" id="GO:0005524">
    <property type="term" value="F:ATP binding"/>
    <property type="evidence" value="ECO:0007669"/>
    <property type="project" value="UniProtKB-KW"/>
</dbReference>
<comment type="catalytic activity">
    <reaction evidence="1">
        <text>ATP + protein L-histidine = ADP + protein N-phospho-L-histidine.</text>
        <dbReference type="EC" id="2.7.13.3"/>
    </reaction>
</comment>
<dbReference type="InterPro" id="IPR036890">
    <property type="entry name" value="HATPase_C_sf"/>
</dbReference>
<dbReference type="InterPro" id="IPR011006">
    <property type="entry name" value="CheY-like_superfamily"/>
</dbReference>
<evidence type="ECO:0000256" key="5">
    <source>
        <dbReference type="ARBA" id="ARBA00022741"/>
    </source>
</evidence>
<dbReference type="PANTHER" id="PTHR43547:SF2">
    <property type="entry name" value="HYBRID SIGNAL TRANSDUCTION HISTIDINE KINASE C"/>
    <property type="match status" value="1"/>
</dbReference>
<dbReference type="InterPro" id="IPR005467">
    <property type="entry name" value="His_kinase_dom"/>
</dbReference>
<keyword evidence="13" id="KW-0812">Transmembrane</keyword>
<dbReference type="EC" id="2.7.13.3" evidence="2"/>
<dbReference type="SMART" id="SM00448">
    <property type="entry name" value="REC"/>
    <property type="match status" value="1"/>
</dbReference>
<evidence type="ECO:0000259" key="16">
    <source>
        <dbReference type="PROSITE" id="PS50110"/>
    </source>
</evidence>
<dbReference type="InterPro" id="IPR009057">
    <property type="entry name" value="Homeodomain-like_sf"/>
</dbReference>
<dbReference type="Gene3D" id="1.10.10.60">
    <property type="entry name" value="Homeodomain-like"/>
    <property type="match status" value="1"/>
</dbReference>
<dbReference type="Gene3D" id="3.30.565.10">
    <property type="entry name" value="Histidine kinase-like ATPase, C-terminal domain"/>
    <property type="match status" value="1"/>
</dbReference>
<evidence type="ECO:0000256" key="6">
    <source>
        <dbReference type="ARBA" id="ARBA00022777"/>
    </source>
</evidence>
<keyword evidence="4" id="KW-0808">Transferase</keyword>
<keyword evidence="13" id="KW-1133">Transmembrane helix</keyword>
<feature type="domain" description="Histidine kinase" evidence="15">
    <location>
        <begin position="925"/>
        <end position="1145"/>
    </location>
</feature>
<keyword evidence="10" id="KW-0238">DNA-binding</keyword>
<evidence type="ECO:0000259" key="15">
    <source>
        <dbReference type="PROSITE" id="PS50109"/>
    </source>
</evidence>
<dbReference type="SUPFAM" id="SSF47384">
    <property type="entry name" value="Homodimeric domain of signal transducing histidine kinase"/>
    <property type="match status" value="1"/>
</dbReference>
<dbReference type="InterPro" id="IPR001789">
    <property type="entry name" value="Sig_transdc_resp-reg_receiver"/>
</dbReference>
<evidence type="ECO:0000256" key="13">
    <source>
        <dbReference type="SAM" id="Phobius"/>
    </source>
</evidence>
<dbReference type="CDD" id="cd00082">
    <property type="entry name" value="HisKA"/>
    <property type="match status" value="1"/>
</dbReference>
<dbReference type="InterPro" id="IPR013783">
    <property type="entry name" value="Ig-like_fold"/>
</dbReference>
<organism evidence="17 18">
    <name type="scientific">Cryomorpha ignava</name>
    <dbReference type="NCBI Taxonomy" id="101383"/>
    <lineage>
        <taxon>Bacteria</taxon>
        <taxon>Pseudomonadati</taxon>
        <taxon>Bacteroidota</taxon>
        <taxon>Flavobacteriia</taxon>
        <taxon>Flavobacteriales</taxon>
        <taxon>Cryomorphaceae</taxon>
        <taxon>Cryomorpha</taxon>
    </lineage>
</organism>
<dbReference type="CDD" id="cd17574">
    <property type="entry name" value="REC_OmpR"/>
    <property type="match status" value="1"/>
</dbReference>
<dbReference type="Pfam" id="PF07494">
    <property type="entry name" value="Reg_prop"/>
    <property type="match status" value="3"/>
</dbReference>
<evidence type="ECO:0000256" key="9">
    <source>
        <dbReference type="ARBA" id="ARBA00023015"/>
    </source>
</evidence>
<feature type="transmembrane region" description="Helical" evidence="13">
    <location>
        <begin position="871"/>
        <end position="889"/>
    </location>
</feature>
<evidence type="ECO:0000256" key="2">
    <source>
        <dbReference type="ARBA" id="ARBA00012438"/>
    </source>
</evidence>
<keyword evidence="11" id="KW-0804">Transcription</keyword>
<dbReference type="SUPFAM" id="SSF46689">
    <property type="entry name" value="Homeodomain-like"/>
    <property type="match status" value="1"/>
</dbReference>
<feature type="domain" description="Response regulatory" evidence="16">
    <location>
        <begin position="1185"/>
        <end position="1300"/>
    </location>
</feature>
<feature type="domain" description="HTH araC/xylS-type" evidence="14">
    <location>
        <begin position="1331"/>
        <end position="1430"/>
    </location>
</feature>
<dbReference type="SMART" id="SM00388">
    <property type="entry name" value="HisKA"/>
    <property type="match status" value="1"/>
</dbReference>
<sequence>MIVGEILELWTHAGIGQRIVPEDLPIFHALIPPAYQFHLKGYHNGFKMHFQLSNCLWFSHLYVMIVRPPLMRIVLLWFVLMIIACSASSQMANYDLRFQTLTIDDGLTQNMVRTMLVDKTGFLWIGTSDGLNRFDGTDFIPFRHNPDDPKSLPANQVLSLYEDSGSRIWIGTADGVAIYDPTTELFRRIAEPESDDLSKNPIHSIAEDPYGNMWLGSSKGLFKVVVSNASEFDSEVYELLLIEKFPAYSVTELARTMVVRISSSGHVYMGCNSGLFVAKALETSGAKEEFRQINDSPVSHMAIDRKDRIWYGSARLYIYRPIEGIFLEPLPNEFTQGSAIRAIEVDPKGAIWVSVYNFTEFESASNRLFKFDSETLVPNEINGSDRFFISLAFTRSDLVWGGTAGYGLMRGDLKSANFSVHDLKAELHELRNPKSGESFFIQKGNPHFVRLPTETQPSKTYYDPLSERNMPFSDNQIFPTQSHLPAHISTQFAHKAIRDNRGHYWVFLNGKDGLRELREYDPYMKLIQRKDFNLPLVQIVYFDSKGKLWISLGKEIALFDENNWTFQKHVVLDQPNSTTTVSTILSDRKGIFWLGTDEGLVRYDPTIRNATHYRNINSALNYGVLSLLNDPLVPDDYLWVGTEGGGLIKLQKSTGTTTRYTEKEGLSNLVIYGILPDVLGTLWISTNNGLIRIDTRSMSFSHFTREDGLPTNEFNRFMYGIINNGHLWFESLEGIVAFDPLKVSLDTVAPQMAFTQVKSFNDVLTPATYPDLIDKPIPFAKTITLPWNDNVVTFNYTTLDFRAPGKNQFSTLMEGVDKDWSPPMTERTATYANLAPGKYKFRVLATNSNGIWNEEGIAITLTILAPWWQTGWAYAVYILLLIAVVHALYKVRTNRIRLQYSFNNQRLEAGRLQEVDRLKNEFFSNITHEFRTPITLIINPIQRLLANTEVPEERTELRRIHRSANQLLRLINQLLDLSKIDSGMMHIDHARGEVVRFVREIVDSFAPLANSKQISLQLHCSDPHREVLFDPGALEKITYNLLSNAIKYTDKNGRVDVYLRFEVKDGDSRLYLEVADTGPGIAPFDQKRIFDRYYRSREGSNNAGGGTGIGLALVRELTRIYGGDLRLESTLGEGSKFSVTLPIPETDKGQHLLDGHIERTPVDEFEEDEGDIGADEKHLNDEKPVVLVAEDNDDLRSFLHTCLAEQYAVIEAANGQEAFDLAIAHIPDAVLCDVMMPVMDGLKFLEKVKANQSTSHIPVIMLTAKTNRTDREAGLTKGADAYLTKPFYETELLALLKNLLVLRAQTWNLHRASVIKIQKTGRDNAEDAFIGKLQTYIESHLSDTGIGVDHLCQVAAMSRTQLHRKLKALTGYSTGTLIRRVRIEKARELLEVKDANISEVAFMTGFNTHSYFSKCFADTYGMSPTDYQKQFRTSDGEMAD</sequence>
<dbReference type="InterPro" id="IPR036097">
    <property type="entry name" value="HisK_dim/P_sf"/>
</dbReference>
<dbReference type="Gene3D" id="2.60.40.10">
    <property type="entry name" value="Immunoglobulins"/>
    <property type="match status" value="1"/>
</dbReference>
<evidence type="ECO:0000256" key="1">
    <source>
        <dbReference type="ARBA" id="ARBA00000085"/>
    </source>
</evidence>
<dbReference type="InterPro" id="IPR003594">
    <property type="entry name" value="HATPase_dom"/>
</dbReference>
<dbReference type="InterPro" id="IPR015943">
    <property type="entry name" value="WD40/YVTN_repeat-like_dom_sf"/>
</dbReference>
<evidence type="ECO:0000313" key="18">
    <source>
        <dbReference type="Proteomes" id="UP000486602"/>
    </source>
</evidence>
<proteinExistence type="predicted"/>
<evidence type="ECO:0000256" key="4">
    <source>
        <dbReference type="ARBA" id="ARBA00022679"/>
    </source>
</evidence>
<dbReference type="Pfam" id="PF00072">
    <property type="entry name" value="Response_reg"/>
    <property type="match status" value="1"/>
</dbReference>
<feature type="transmembrane region" description="Helical" evidence="13">
    <location>
        <begin position="73"/>
        <end position="92"/>
    </location>
</feature>
<accession>A0A7K3WS02</accession>
<evidence type="ECO:0000256" key="3">
    <source>
        <dbReference type="ARBA" id="ARBA00022553"/>
    </source>
</evidence>
<keyword evidence="13" id="KW-0472">Membrane</keyword>
<evidence type="ECO:0000256" key="7">
    <source>
        <dbReference type="ARBA" id="ARBA00022840"/>
    </source>
</evidence>
<dbReference type="InterPro" id="IPR003661">
    <property type="entry name" value="HisK_dim/P_dom"/>
</dbReference>
<dbReference type="FunFam" id="3.30.565.10:FF:000037">
    <property type="entry name" value="Hybrid sensor histidine kinase/response regulator"/>
    <property type="match status" value="1"/>
</dbReference>
<dbReference type="InterPro" id="IPR011110">
    <property type="entry name" value="Reg_prop"/>
</dbReference>
<dbReference type="EMBL" id="JAAGVY010000023">
    <property type="protein sequence ID" value="NEN24298.1"/>
    <property type="molecule type" value="Genomic_DNA"/>
</dbReference>
<evidence type="ECO:0000256" key="11">
    <source>
        <dbReference type="ARBA" id="ARBA00023163"/>
    </source>
</evidence>
<dbReference type="SUPFAM" id="SSF52172">
    <property type="entry name" value="CheY-like"/>
    <property type="match status" value="1"/>
</dbReference>
<protein>
    <recommendedName>
        <fullName evidence="2">histidine kinase</fullName>
        <ecNumber evidence="2">2.7.13.3</ecNumber>
    </recommendedName>
</protein>
<dbReference type="InterPro" id="IPR018060">
    <property type="entry name" value="HTH_AraC"/>
</dbReference>
<comment type="caution">
    <text evidence="17">The sequence shown here is derived from an EMBL/GenBank/DDBJ whole genome shotgun (WGS) entry which is preliminary data.</text>
</comment>
<evidence type="ECO:0000256" key="8">
    <source>
        <dbReference type="ARBA" id="ARBA00023012"/>
    </source>
</evidence>
<dbReference type="PROSITE" id="PS50110">
    <property type="entry name" value="RESPONSE_REGULATORY"/>
    <property type="match status" value="1"/>
</dbReference>
<dbReference type="PROSITE" id="PS01124">
    <property type="entry name" value="HTH_ARAC_FAMILY_2"/>
    <property type="match status" value="1"/>
</dbReference>
<dbReference type="GO" id="GO:0000155">
    <property type="term" value="F:phosphorelay sensor kinase activity"/>
    <property type="evidence" value="ECO:0007669"/>
    <property type="project" value="InterPro"/>
</dbReference>
<dbReference type="Gene3D" id="3.40.50.2300">
    <property type="match status" value="1"/>
</dbReference>
<dbReference type="SMART" id="SM00342">
    <property type="entry name" value="HTH_ARAC"/>
    <property type="match status" value="1"/>
</dbReference>
<evidence type="ECO:0000256" key="10">
    <source>
        <dbReference type="ARBA" id="ARBA00023125"/>
    </source>
</evidence>
<dbReference type="Pfam" id="PF12833">
    <property type="entry name" value="HTH_18"/>
    <property type="match status" value="1"/>
</dbReference>
<dbReference type="PANTHER" id="PTHR43547">
    <property type="entry name" value="TWO-COMPONENT HISTIDINE KINASE"/>
    <property type="match status" value="1"/>
</dbReference>
<reference evidence="17 18" key="1">
    <citation type="submission" date="2020-02" db="EMBL/GenBank/DDBJ databases">
        <title>Out from the shadows clarifying the taxonomy of the family Cryomorphaceae and related taxa by utilizing the GTDB taxonomic framework.</title>
        <authorList>
            <person name="Bowman J.P."/>
        </authorList>
    </citation>
    <scope>NUCLEOTIDE SEQUENCE [LARGE SCALE GENOMIC DNA]</scope>
    <source>
        <strain evidence="17 18">QSSC 1-22</strain>
    </source>
</reference>
<dbReference type="RefSeq" id="WP_163285691.1">
    <property type="nucleotide sequence ID" value="NZ_JAAGVY010000023.1"/>
</dbReference>